<evidence type="ECO:0000313" key="1">
    <source>
        <dbReference type="EMBL" id="KAJ0178435.1"/>
    </source>
</evidence>
<reference evidence="1 2" key="1">
    <citation type="journal article" date="2021" name="Front. Genet.">
        <title>Chromosome-Level Genome Assembly Reveals Significant Gene Expansion in the Toll and IMD Signaling Pathways of Dendrolimus kikuchii.</title>
        <authorList>
            <person name="Zhou J."/>
            <person name="Wu P."/>
            <person name="Xiong Z."/>
            <person name="Liu N."/>
            <person name="Zhao N."/>
            <person name="Ji M."/>
            <person name="Qiu Y."/>
            <person name="Yang B."/>
        </authorList>
    </citation>
    <scope>NUCLEOTIDE SEQUENCE [LARGE SCALE GENOMIC DNA]</scope>
    <source>
        <strain evidence="1">Ann1</strain>
    </source>
</reference>
<accession>A0ACC1D3P0</accession>
<sequence length="226" mass="26872">MHRNVAIIYRSSKRIIENDVIKRFPEIQSDVELPKEQLKTEEEIITDAVCLKVTSLKGLVSDEEEEHKLAAVNNSLYMDELLMRCQNVAKGVNTYQGSKSLSNKAGYEMQKWTINNNDLLQEIINKRVKYAVKEEMTMKIDEKLMIVYNMKTRVTLDDYRKFYCINSLRCLQHVKSLVYLIPIWFHRSNEYMLRFFHRYKWLLFSSRWLYGKIIATHTGLEFVIID</sequence>
<dbReference type="Proteomes" id="UP000824533">
    <property type="component" value="Linkage Group LG10"/>
</dbReference>
<dbReference type="EMBL" id="CM034396">
    <property type="protein sequence ID" value="KAJ0178435.1"/>
    <property type="molecule type" value="Genomic_DNA"/>
</dbReference>
<name>A0ACC1D3P0_9NEOP</name>
<gene>
    <name evidence="1" type="ORF">K1T71_006258</name>
</gene>
<evidence type="ECO:0000313" key="2">
    <source>
        <dbReference type="Proteomes" id="UP000824533"/>
    </source>
</evidence>
<comment type="caution">
    <text evidence="1">The sequence shown here is derived from an EMBL/GenBank/DDBJ whole genome shotgun (WGS) entry which is preliminary data.</text>
</comment>
<keyword evidence="2" id="KW-1185">Reference proteome</keyword>
<protein>
    <submittedName>
        <fullName evidence="1">Uncharacterized protein</fullName>
    </submittedName>
</protein>
<organism evidence="1 2">
    <name type="scientific">Dendrolimus kikuchii</name>
    <dbReference type="NCBI Taxonomy" id="765133"/>
    <lineage>
        <taxon>Eukaryota</taxon>
        <taxon>Metazoa</taxon>
        <taxon>Ecdysozoa</taxon>
        <taxon>Arthropoda</taxon>
        <taxon>Hexapoda</taxon>
        <taxon>Insecta</taxon>
        <taxon>Pterygota</taxon>
        <taxon>Neoptera</taxon>
        <taxon>Endopterygota</taxon>
        <taxon>Lepidoptera</taxon>
        <taxon>Glossata</taxon>
        <taxon>Ditrysia</taxon>
        <taxon>Bombycoidea</taxon>
        <taxon>Lasiocampidae</taxon>
        <taxon>Dendrolimus</taxon>
    </lineage>
</organism>
<proteinExistence type="predicted"/>